<evidence type="ECO:0000256" key="2">
    <source>
        <dbReference type="ARBA" id="ARBA00012727"/>
    </source>
</evidence>
<comment type="similarity">
    <text evidence="1">Belongs to the ATP-dependent DNA ligase family.</text>
</comment>
<name>A0A512NSG7_9HYPH</name>
<dbReference type="GO" id="GO:0003910">
    <property type="term" value="F:DNA ligase (ATP) activity"/>
    <property type="evidence" value="ECO:0007669"/>
    <property type="project" value="UniProtKB-EC"/>
</dbReference>
<dbReference type="EC" id="6.5.1.1" evidence="2"/>
<dbReference type="GO" id="GO:0006310">
    <property type="term" value="P:DNA recombination"/>
    <property type="evidence" value="ECO:0007669"/>
    <property type="project" value="InterPro"/>
</dbReference>
<dbReference type="InterPro" id="IPR012340">
    <property type="entry name" value="NA-bd_OB-fold"/>
</dbReference>
<evidence type="ECO:0000256" key="4">
    <source>
        <dbReference type="ARBA" id="ARBA00034003"/>
    </source>
</evidence>
<dbReference type="RefSeq" id="WP_147157176.1">
    <property type="nucleotide sequence ID" value="NZ_BKAJ01000269.1"/>
</dbReference>
<evidence type="ECO:0000313" key="7">
    <source>
        <dbReference type="Proteomes" id="UP000321058"/>
    </source>
</evidence>
<keyword evidence="7" id="KW-1185">Reference proteome</keyword>
<proteinExistence type="inferred from homology"/>
<dbReference type="PANTHER" id="PTHR45674:SF4">
    <property type="entry name" value="DNA LIGASE 1"/>
    <property type="match status" value="1"/>
</dbReference>
<dbReference type="AlphaFoldDB" id="A0A512NSG7"/>
<dbReference type="SUPFAM" id="SSF56091">
    <property type="entry name" value="DNA ligase/mRNA capping enzyme, catalytic domain"/>
    <property type="match status" value="1"/>
</dbReference>
<comment type="catalytic activity">
    <reaction evidence="4">
        <text>ATP + (deoxyribonucleotide)n-3'-hydroxyl + 5'-phospho-(deoxyribonucleotide)m = (deoxyribonucleotide)n+m + AMP + diphosphate.</text>
        <dbReference type="EC" id="6.5.1.1"/>
    </reaction>
</comment>
<dbReference type="Pfam" id="PF01068">
    <property type="entry name" value="DNA_ligase_A_M"/>
    <property type="match status" value="1"/>
</dbReference>
<evidence type="ECO:0000256" key="3">
    <source>
        <dbReference type="ARBA" id="ARBA00022598"/>
    </source>
</evidence>
<feature type="domain" description="ATP-dependent DNA ligase family profile" evidence="5">
    <location>
        <begin position="103"/>
        <end position="194"/>
    </location>
</feature>
<reference evidence="6 7" key="1">
    <citation type="submission" date="2019-07" db="EMBL/GenBank/DDBJ databases">
        <title>Whole genome shotgun sequence of Reyranella soli NBRC 108950.</title>
        <authorList>
            <person name="Hosoyama A."/>
            <person name="Uohara A."/>
            <person name="Ohji S."/>
            <person name="Ichikawa N."/>
        </authorList>
    </citation>
    <scope>NUCLEOTIDE SEQUENCE [LARGE SCALE GENOMIC DNA]</scope>
    <source>
        <strain evidence="6 7">NBRC 108950</strain>
    </source>
</reference>
<accession>A0A512NSG7</accession>
<sequence length="327" mass="36960">MGFAPSRPPKWIKPQLTRLVEEAPSGDGRVHEVKYDGYRMHARIDGKDIKLLTRTGLDWSHRYRRTIEALSSLKAKSAYLDGELRALNADGVPVFSRLQASMDEDRTDQLVFFTFDLLFLNGQSTAQLPLIERKEKLARLFKKEIGGLRYSEHVAGDGPRFRQHACKLGLEGAISKLADRPYDPGDRGIWVKSKCLNREEFVVLGWTDPEGSRSHIGALLLGYYTDDGHLHYAGRAGTGITDKELKRLAGVLGPLQVKRMPLAEALPRDSRFGSPLQLSKVHWVRPEIVVEVTYLTWTEDNLLRQVSYQGQREDKPAKQVVRAVPHP</sequence>
<dbReference type="PANTHER" id="PTHR45674">
    <property type="entry name" value="DNA LIGASE 1/3 FAMILY MEMBER"/>
    <property type="match status" value="1"/>
</dbReference>
<dbReference type="InterPro" id="IPR014146">
    <property type="entry name" value="LigD_ligase_dom"/>
</dbReference>
<evidence type="ECO:0000259" key="5">
    <source>
        <dbReference type="PROSITE" id="PS50160"/>
    </source>
</evidence>
<dbReference type="Pfam" id="PF04679">
    <property type="entry name" value="DNA_ligase_A_C"/>
    <property type="match status" value="1"/>
</dbReference>
<dbReference type="GO" id="GO:0005524">
    <property type="term" value="F:ATP binding"/>
    <property type="evidence" value="ECO:0007669"/>
    <property type="project" value="InterPro"/>
</dbReference>
<dbReference type="OrthoDB" id="7364453at2"/>
<dbReference type="EMBL" id="BKAJ01000269">
    <property type="protein sequence ID" value="GEP61896.1"/>
    <property type="molecule type" value="Genomic_DNA"/>
</dbReference>
<organism evidence="6 7">
    <name type="scientific">Reyranella soli</name>
    <dbReference type="NCBI Taxonomy" id="1230389"/>
    <lineage>
        <taxon>Bacteria</taxon>
        <taxon>Pseudomonadati</taxon>
        <taxon>Pseudomonadota</taxon>
        <taxon>Alphaproteobacteria</taxon>
        <taxon>Hyphomicrobiales</taxon>
        <taxon>Reyranellaceae</taxon>
        <taxon>Reyranella</taxon>
    </lineage>
</organism>
<evidence type="ECO:0000256" key="1">
    <source>
        <dbReference type="ARBA" id="ARBA00007572"/>
    </source>
</evidence>
<dbReference type="CDD" id="cd07906">
    <property type="entry name" value="Adenylation_DNA_ligase_LigD_LigC"/>
    <property type="match status" value="1"/>
</dbReference>
<dbReference type="InterPro" id="IPR012309">
    <property type="entry name" value="DNA_ligase_ATP-dep_C"/>
</dbReference>
<protein>
    <recommendedName>
        <fullName evidence="2">DNA ligase (ATP)</fullName>
        <ecNumber evidence="2">6.5.1.1</ecNumber>
    </recommendedName>
</protein>
<dbReference type="Gene3D" id="3.30.470.30">
    <property type="entry name" value="DNA ligase/mRNA capping enzyme"/>
    <property type="match status" value="1"/>
</dbReference>
<gene>
    <name evidence="6" type="ORF">RSO01_90620</name>
</gene>
<comment type="caution">
    <text evidence="6">The sequence shown here is derived from an EMBL/GenBank/DDBJ whole genome shotgun (WGS) entry which is preliminary data.</text>
</comment>
<dbReference type="NCBIfam" id="TIGR02779">
    <property type="entry name" value="NHEJ_ligase_lig"/>
    <property type="match status" value="1"/>
</dbReference>
<dbReference type="GO" id="GO:0006281">
    <property type="term" value="P:DNA repair"/>
    <property type="evidence" value="ECO:0007669"/>
    <property type="project" value="InterPro"/>
</dbReference>
<dbReference type="Gene3D" id="3.30.1490.70">
    <property type="match status" value="1"/>
</dbReference>
<dbReference type="InterPro" id="IPR012310">
    <property type="entry name" value="DNA_ligase_ATP-dep_cent"/>
</dbReference>
<evidence type="ECO:0000313" key="6">
    <source>
        <dbReference type="EMBL" id="GEP61896.1"/>
    </source>
</evidence>
<dbReference type="SUPFAM" id="SSF50249">
    <property type="entry name" value="Nucleic acid-binding proteins"/>
    <property type="match status" value="1"/>
</dbReference>
<keyword evidence="3" id="KW-0436">Ligase</keyword>
<dbReference type="CDD" id="cd07971">
    <property type="entry name" value="OBF_DNA_ligase_LigD"/>
    <property type="match status" value="1"/>
</dbReference>
<dbReference type="Proteomes" id="UP000321058">
    <property type="component" value="Unassembled WGS sequence"/>
</dbReference>
<dbReference type="PROSITE" id="PS50160">
    <property type="entry name" value="DNA_LIGASE_A3"/>
    <property type="match status" value="1"/>
</dbReference>
<dbReference type="Gene3D" id="2.40.50.140">
    <property type="entry name" value="Nucleic acid-binding proteins"/>
    <property type="match status" value="1"/>
</dbReference>
<dbReference type="InterPro" id="IPR050191">
    <property type="entry name" value="ATP-dep_DNA_ligase"/>
</dbReference>